<feature type="signal peptide" evidence="5">
    <location>
        <begin position="1"/>
        <end position="21"/>
    </location>
</feature>
<keyword evidence="7" id="KW-1185">Reference proteome</keyword>
<reference evidence="6 7" key="1">
    <citation type="journal article" date="2018" name="Nat. Ecol. Evol.">
        <title>Shark genomes provide insights into elasmobranch evolution and the origin of vertebrates.</title>
        <authorList>
            <person name="Hara Y"/>
            <person name="Yamaguchi K"/>
            <person name="Onimaru K"/>
            <person name="Kadota M"/>
            <person name="Koyanagi M"/>
            <person name="Keeley SD"/>
            <person name="Tatsumi K"/>
            <person name="Tanaka K"/>
            <person name="Motone F"/>
            <person name="Kageyama Y"/>
            <person name="Nozu R"/>
            <person name="Adachi N"/>
            <person name="Nishimura O"/>
            <person name="Nakagawa R"/>
            <person name="Tanegashima C"/>
            <person name="Kiyatake I"/>
            <person name="Matsumoto R"/>
            <person name="Murakumo K"/>
            <person name="Nishida K"/>
            <person name="Terakita A"/>
            <person name="Kuratani S"/>
            <person name="Sato K"/>
            <person name="Hyodo S Kuraku.S."/>
        </authorList>
    </citation>
    <scope>NUCLEOTIDE SEQUENCE [LARGE SCALE GENOMIC DNA]</scope>
</reference>
<evidence type="ECO:0000256" key="5">
    <source>
        <dbReference type="SAM" id="SignalP"/>
    </source>
</evidence>
<dbReference type="STRING" id="75743.A0A401P9L3"/>
<comment type="subcellular location">
    <subcellularLocation>
        <location evidence="1">Cytoplasm</location>
        <location evidence="1">Cytoskeleton</location>
        <location evidence="1">Microtubule organizing center</location>
        <location evidence="1">Centrosome</location>
    </subcellularLocation>
</comment>
<evidence type="ECO:0000256" key="4">
    <source>
        <dbReference type="ARBA" id="ARBA00023212"/>
    </source>
</evidence>
<dbReference type="AlphaFoldDB" id="A0A401P9L3"/>
<evidence type="ECO:0000256" key="2">
    <source>
        <dbReference type="ARBA" id="ARBA00022490"/>
    </source>
</evidence>
<dbReference type="GO" id="GO:0007165">
    <property type="term" value="P:signal transduction"/>
    <property type="evidence" value="ECO:0007669"/>
    <property type="project" value="InterPro"/>
</dbReference>
<evidence type="ECO:0000313" key="6">
    <source>
        <dbReference type="EMBL" id="GCB69835.1"/>
    </source>
</evidence>
<evidence type="ECO:0000313" key="7">
    <source>
        <dbReference type="Proteomes" id="UP000288216"/>
    </source>
</evidence>
<dbReference type="GO" id="GO:0005813">
    <property type="term" value="C:centrosome"/>
    <property type="evidence" value="ECO:0007669"/>
    <property type="project" value="UniProtKB-SubCell"/>
</dbReference>
<comment type="caution">
    <text evidence="6">The sequence shown here is derived from an EMBL/GenBank/DDBJ whole genome shotgun (WGS) entry which is preliminary data.</text>
</comment>
<feature type="chain" id="PRO_5019338760" evidence="5">
    <location>
        <begin position="22"/>
        <end position="206"/>
    </location>
</feature>
<accession>A0A401P9L3</accession>
<dbReference type="PANTHER" id="PTHR44981">
    <property type="entry name" value="PERICENTRIN-LIKE PROTEIN, ISOFORM F"/>
    <property type="match status" value="1"/>
</dbReference>
<gene>
    <name evidence="6" type="ORF">scyTo_0005547</name>
</gene>
<keyword evidence="5" id="KW-0732">Signal</keyword>
<dbReference type="GO" id="GO:0060090">
    <property type="term" value="F:molecular adaptor activity"/>
    <property type="evidence" value="ECO:0007669"/>
    <property type="project" value="InterPro"/>
</dbReference>
<keyword evidence="2" id="KW-0963">Cytoplasm</keyword>
<keyword evidence="4" id="KW-0206">Cytoskeleton</keyword>
<evidence type="ECO:0000256" key="3">
    <source>
        <dbReference type="ARBA" id="ARBA00023054"/>
    </source>
</evidence>
<dbReference type="PANTHER" id="PTHR44981:SF1">
    <property type="entry name" value="A-KINASE ANCHOR PROTEIN 9"/>
    <property type="match status" value="1"/>
</dbReference>
<proteinExistence type="predicted"/>
<organism evidence="6 7">
    <name type="scientific">Scyliorhinus torazame</name>
    <name type="common">Cloudy catshark</name>
    <name type="synonym">Catulus torazame</name>
    <dbReference type="NCBI Taxonomy" id="75743"/>
    <lineage>
        <taxon>Eukaryota</taxon>
        <taxon>Metazoa</taxon>
        <taxon>Chordata</taxon>
        <taxon>Craniata</taxon>
        <taxon>Vertebrata</taxon>
        <taxon>Chondrichthyes</taxon>
        <taxon>Elasmobranchii</taxon>
        <taxon>Galeomorphii</taxon>
        <taxon>Galeoidea</taxon>
        <taxon>Carcharhiniformes</taxon>
        <taxon>Scyliorhinidae</taxon>
        <taxon>Scyliorhinus</taxon>
    </lineage>
</organism>
<keyword evidence="3" id="KW-0175">Coiled coil</keyword>
<sequence length="206" mass="23546">MLSSAAILPIALLICSDRATAADAEGRIPWCRTGFSEDVYAVFVSRGISEGQSFLQELLDRVNEKLKVRQQLAVEPHQAKGISDSYTEDKAGLEMQIWEKTEMQHQIPQELQHTSSCPHVLEEEWQQLHQLRQERELITRQQLAMKENTGSWNCKSSHVPIMVVTQEVMTLISGQEGQVNDWSCLTISLRASSVVEYWIRRMKSVY</sequence>
<dbReference type="InterPro" id="IPR028745">
    <property type="entry name" value="AKAP9/Pericentrin"/>
</dbReference>
<dbReference type="EMBL" id="BFAA01001742">
    <property type="protein sequence ID" value="GCB69835.1"/>
    <property type="molecule type" value="Genomic_DNA"/>
</dbReference>
<evidence type="ECO:0000256" key="1">
    <source>
        <dbReference type="ARBA" id="ARBA00004300"/>
    </source>
</evidence>
<name>A0A401P9L3_SCYTO</name>
<dbReference type="Proteomes" id="UP000288216">
    <property type="component" value="Unassembled WGS sequence"/>
</dbReference>
<protein>
    <submittedName>
        <fullName evidence="6">Uncharacterized protein</fullName>
    </submittedName>
</protein>